<feature type="non-terminal residue" evidence="2">
    <location>
        <position position="1"/>
    </location>
</feature>
<dbReference type="GO" id="GO:0006390">
    <property type="term" value="P:mitochondrial transcription"/>
    <property type="evidence" value="ECO:0007669"/>
    <property type="project" value="TreeGrafter"/>
</dbReference>
<dbReference type="Pfam" id="PF14700">
    <property type="entry name" value="RPOL_N"/>
    <property type="match status" value="1"/>
</dbReference>
<evidence type="ECO:0000313" key="3">
    <source>
        <dbReference type="Proteomes" id="UP000676336"/>
    </source>
</evidence>
<dbReference type="SMART" id="SM01311">
    <property type="entry name" value="RPOL_N"/>
    <property type="match status" value="1"/>
</dbReference>
<dbReference type="PANTHER" id="PTHR10102:SF0">
    <property type="entry name" value="DNA-DIRECTED RNA POLYMERASE, MITOCHONDRIAL"/>
    <property type="match status" value="1"/>
</dbReference>
<reference evidence="2" key="1">
    <citation type="submission" date="2021-02" db="EMBL/GenBank/DDBJ databases">
        <authorList>
            <person name="Nowell W R."/>
        </authorList>
    </citation>
    <scope>NUCLEOTIDE SEQUENCE</scope>
</reference>
<name>A0A8S3H0T3_9BILA</name>
<accession>A0A8S3H0T3</accession>
<dbReference type="GO" id="GO:0003899">
    <property type="term" value="F:DNA-directed RNA polymerase activity"/>
    <property type="evidence" value="ECO:0007669"/>
    <property type="project" value="InterPro"/>
</dbReference>
<dbReference type="InterPro" id="IPR037159">
    <property type="entry name" value="RNA_POL_N_sf"/>
</dbReference>
<comment type="caution">
    <text evidence="2">The sequence shown here is derived from an EMBL/GenBank/DDBJ whole genome shotgun (WGS) entry which is preliminary data.</text>
</comment>
<dbReference type="InterPro" id="IPR029262">
    <property type="entry name" value="RPOL_N"/>
</dbReference>
<dbReference type="InterPro" id="IPR043502">
    <property type="entry name" value="DNA/RNA_pol_sf"/>
</dbReference>
<dbReference type="GO" id="GO:0034245">
    <property type="term" value="C:mitochondrial DNA-directed RNA polymerase complex"/>
    <property type="evidence" value="ECO:0007669"/>
    <property type="project" value="TreeGrafter"/>
</dbReference>
<gene>
    <name evidence="2" type="ORF">SMN809_LOCUS66998</name>
</gene>
<evidence type="ECO:0000259" key="1">
    <source>
        <dbReference type="SMART" id="SM01311"/>
    </source>
</evidence>
<proteinExistence type="predicted"/>
<feature type="domain" description="DNA-directed RNA polymerase N-terminal" evidence="1">
    <location>
        <begin position="98"/>
        <end position="301"/>
    </location>
</feature>
<dbReference type="EMBL" id="CAJOBI010314475">
    <property type="protein sequence ID" value="CAF5174477.1"/>
    <property type="molecule type" value="Genomic_DNA"/>
</dbReference>
<dbReference type="Gene3D" id="1.10.1320.10">
    <property type="entry name" value="DNA-directed RNA polymerase, N-terminal domain"/>
    <property type="match status" value="1"/>
</dbReference>
<sequence>MELFDSSIARRIILDLEKEGFRVLDIFNLDCLNHEHIQSIVKVLKTFRPDFDIPLRSSNVDNKLLNSIYEKPAISKDELIQIDQWWKDTDLKKKLEEQIQMEIDHRVKIKSINTIKLTDEKLAKRYENFLVDLEQQLTVGFLTELEILKQKVRKPSDINIIPFLEIFEPKEYIDLILKALHQHSYASEFHSSPFVTLCVGLGKHLYQKYVCKMRRKNGFIDKLRLIYDDYTNHVVTNQRFMVNERQKWNEITKEKFAFMDHNDRRWTFTQVLQVGEFLYDVLLKHAKIRVPLLTEKNTASNKS</sequence>
<dbReference type="Proteomes" id="UP000676336">
    <property type="component" value="Unassembled WGS sequence"/>
</dbReference>
<organism evidence="2 3">
    <name type="scientific">Rotaria magnacalcarata</name>
    <dbReference type="NCBI Taxonomy" id="392030"/>
    <lineage>
        <taxon>Eukaryota</taxon>
        <taxon>Metazoa</taxon>
        <taxon>Spiralia</taxon>
        <taxon>Gnathifera</taxon>
        <taxon>Rotifera</taxon>
        <taxon>Eurotatoria</taxon>
        <taxon>Bdelloidea</taxon>
        <taxon>Philodinida</taxon>
        <taxon>Philodinidae</taxon>
        <taxon>Rotaria</taxon>
    </lineage>
</organism>
<dbReference type="PANTHER" id="PTHR10102">
    <property type="entry name" value="DNA-DIRECTED RNA POLYMERASE, MITOCHONDRIAL"/>
    <property type="match status" value="1"/>
</dbReference>
<dbReference type="GO" id="GO:0001018">
    <property type="term" value="F:mitochondrial promoter sequence-specific DNA binding"/>
    <property type="evidence" value="ECO:0007669"/>
    <property type="project" value="TreeGrafter"/>
</dbReference>
<protein>
    <recommendedName>
        <fullName evidence="1">DNA-directed RNA polymerase N-terminal domain-containing protein</fullName>
    </recommendedName>
</protein>
<dbReference type="InterPro" id="IPR002092">
    <property type="entry name" value="DNA-dir_Rpol_phage-type"/>
</dbReference>
<evidence type="ECO:0000313" key="2">
    <source>
        <dbReference type="EMBL" id="CAF5174477.1"/>
    </source>
</evidence>
<dbReference type="AlphaFoldDB" id="A0A8S3H0T3"/>
<dbReference type="SUPFAM" id="SSF56672">
    <property type="entry name" value="DNA/RNA polymerases"/>
    <property type="match status" value="1"/>
</dbReference>